<accession>A0A1W6P1M9</accession>
<proteinExistence type="predicted"/>
<dbReference type="EMBL" id="CP019937">
    <property type="protein sequence ID" value="ARO15418.1"/>
    <property type="molecule type" value="Genomic_DNA"/>
</dbReference>
<sequence length="712" mass="73551">MRASSLIVLAALAPLPALAQGVVDRAEVTVRSGRHPTFTRLTFALPEGMTWQLGRAGGGGYRLLLDRPAQFDTSSVYQRIGTDSVAALVAGPSDLRLDLGCECYAEAFMATPQLLAIDLRPGKPPASARYEQPLQAAAEPHALPAHDDRIDAAVPLVFRPRPTPEPDLSVLEAALIESFARAAAQGLVDPAAPVQTQTVAAAPPLVAPPDQPADAGPVTEAVVAVPGVAAQTSLDRDTGRPAPDRLSRAGEECLPDAGFDFAQWGNGLTLQDAIATGFGALYTVNEAVTREGVATLARSYLHFGFGREAAAITALYPLPDAGVARLAALGRIIDEDLVAPPMFAAQQGCLGAVSLWSALEADALPPLRSEDRIALINALRDLPEPLRGQMGLRLARLFLQVGEVETAQSVMAIGSTAHTFGSEGVASLIADHLGGAAAALSVLRQAQGEGGVLEADSLLAVVDAILVRQEIPPEALLEMVAAARYGARGTAQGADLAAAQTRMLLARSDLATAKAFLSQIDLGLTASGLRDLRDALLSAQAASLPDLAFLTEALSTDAATVGGAAGNAVARRLIDLGFADQALVFLTPAADGPDMAERRYLRAEASALTGQATIGLAALTGLSDPRAEALRLNLSDPVMAVDGDDRAWRSGDWGALAQTDDTLIRAAALEMAAPAPAATSVDSIAQAEALLGDAAAARALANDLLGRFAPPR</sequence>
<dbReference type="OrthoDB" id="7847197at2"/>
<dbReference type="STRING" id="92947.BVG79_02078"/>
<keyword evidence="3" id="KW-1185">Reference proteome</keyword>
<protein>
    <submittedName>
        <fullName evidence="2">Uncharacterized protein</fullName>
    </submittedName>
</protein>
<feature type="chain" id="PRO_5013366302" evidence="1">
    <location>
        <begin position="20"/>
        <end position="712"/>
    </location>
</feature>
<evidence type="ECO:0000256" key="1">
    <source>
        <dbReference type="SAM" id="SignalP"/>
    </source>
</evidence>
<gene>
    <name evidence="2" type="ORF">BVG79_02078</name>
</gene>
<feature type="signal peptide" evidence="1">
    <location>
        <begin position="1"/>
        <end position="19"/>
    </location>
</feature>
<evidence type="ECO:0000313" key="3">
    <source>
        <dbReference type="Proteomes" id="UP000242447"/>
    </source>
</evidence>
<name>A0A1W6P1M9_9RHOB</name>
<evidence type="ECO:0000313" key="2">
    <source>
        <dbReference type="EMBL" id="ARO15418.1"/>
    </source>
</evidence>
<dbReference type="Proteomes" id="UP000242447">
    <property type="component" value="Chromosome"/>
</dbReference>
<organism evidence="2 3">
    <name type="scientific">Ketogulonicigenium robustum</name>
    <dbReference type="NCBI Taxonomy" id="92947"/>
    <lineage>
        <taxon>Bacteria</taxon>
        <taxon>Pseudomonadati</taxon>
        <taxon>Pseudomonadota</taxon>
        <taxon>Alphaproteobacteria</taxon>
        <taxon>Rhodobacterales</taxon>
        <taxon>Roseobacteraceae</taxon>
        <taxon>Ketogulonicigenium</taxon>
    </lineage>
</organism>
<keyword evidence="1" id="KW-0732">Signal</keyword>
<reference evidence="2 3" key="1">
    <citation type="submission" date="2017-02" db="EMBL/GenBank/DDBJ databases">
        <title>Ketogulonicigenium robustum SPU B003 Genome sequencing and assembly.</title>
        <authorList>
            <person name="Li Y."/>
            <person name="Liu L."/>
            <person name="Wang C."/>
            <person name="Zhang M."/>
            <person name="Zhang T."/>
            <person name="Zhang Y."/>
        </authorList>
    </citation>
    <scope>NUCLEOTIDE SEQUENCE [LARGE SCALE GENOMIC DNA]</scope>
    <source>
        <strain evidence="2 3">SPU_B003</strain>
    </source>
</reference>
<dbReference type="RefSeq" id="WP_085786818.1">
    <property type="nucleotide sequence ID" value="NZ_CP019937.1"/>
</dbReference>
<dbReference type="KEGG" id="kro:BVG79_02078"/>
<dbReference type="AlphaFoldDB" id="A0A1W6P1M9"/>